<feature type="transmembrane region" description="Helical" evidence="1">
    <location>
        <begin position="215"/>
        <end position="235"/>
    </location>
</feature>
<sequence>MMFLTNSTLGKVVRAQVRFKINAYMGALLSLIFVQLIGLLFSTNGSSTRGTSVNNIQIQVITISNDLVFVFVAIWALFVGNLITTRAYRYDDFSFVTTRLSSNLANILVLLMISIFAGVTTFLSNNVLRVYLSIFGSTEYTKSPGVFDEPFSSIGTMLVITLLILSLSSGGYLAGMLIQNSRLFLLVIPIIVLSILTTEIGQTLIQILFMNESTWLLIVNLIFMTIVFFGIAIAISNRLEVRA</sequence>
<dbReference type="Proteomes" id="UP001364890">
    <property type="component" value="Unassembled WGS sequence"/>
</dbReference>
<organism evidence="2 3">
    <name type="scientific">Psychrobacillus mangrovi</name>
    <dbReference type="NCBI Taxonomy" id="3117745"/>
    <lineage>
        <taxon>Bacteria</taxon>
        <taxon>Bacillati</taxon>
        <taxon>Bacillota</taxon>
        <taxon>Bacilli</taxon>
        <taxon>Bacillales</taxon>
        <taxon>Bacillaceae</taxon>
        <taxon>Psychrobacillus</taxon>
    </lineage>
</organism>
<evidence type="ECO:0000313" key="3">
    <source>
        <dbReference type="Proteomes" id="UP001364890"/>
    </source>
</evidence>
<feature type="transmembrane region" description="Helical" evidence="1">
    <location>
        <begin position="61"/>
        <end position="83"/>
    </location>
</feature>
<comment type="caution">
    <text evidence="2">The sequence shown here is derived from an EMBL/GenBank/DDBJ whole genome shotgun (WGS) entry which is preliminary data.</text>
</comment>
<keyword evidence="1" id="KW-1133">Transmembrane helix</keyword>
<dbReference type="RefSeq" id="WP_336497697.1">
    <property type="nucleotide sequence ID" value="NZ_JBAWSY010000006.1"/>
</dbReference>
<protein>
    <recommendedName>
        <fullName evidence="4">ABC transporter permease</fullName>
    </recommendedName>
</protein>
<feature type="transmembrane region" description="Helical" evidence="1">
    <location>
        <begin position="104"/>
        <end position="123"/>
    </location>
</feature>
<proteinExistence type="predicted"/>
<keyword evidence="1" id="KW-0472">Membrane</keyword>
<accession>A0ABU8F7B9</accession>
<name>A0ABU8F7B9_9BACI</name>
<keyword evidence="3" id="KW-1185">Reference proteome</keyword>
<dbReference type="EMBL" id="JBAWSY010000006">
    <property type="protein sequence ID" value="MEI4770142.1"/>
    <property type="molecule type" value="Genomic_DNA"/>
</dbReference>
<feature type="transmembrane region" description="Helical" evidence="1">
    <location>
        <begin position="183"/>
        <end position="209"/>
    </location>
</feature>
<evidence type="ECO:0000313" key="2">
    <source>
        <dbReference type="EMBL" id="MEI4770142.1"/>
    </source>
</evidence>
<evidence type="ECO:0000256" key="1">
    <source>
        <dbReference type="SAM" id="Phobius"/>
    </source>
</evidence>
<keyword evidence="1" id="KW-0812">Transmembrane</keyword>
<reference evidence="2 3" key="1">
    <citation type="submission" date="2024-01" db="EMBL/GenBank/DDBJ databases">
        <title>Seven novel Bacillus-like species.</title>
        <authorList>
            <person name="Liu G."/>
        </authorList>
    </citation>
    <scope>NUCLEOTIDE SEQUENCE [LARGE SCALE GENOMIC DNA]</scope>
    <source>
        <strain evidence="2 3">FJAT-51614</strain>
    </source>
</reference>
<gene>
    <name evidence="2" type="ORF">WAX74_10885</name>
</gene>
<feature type="transmembrane region" description="Helical" evidence="1">
    <location>
        <begin position="151"/>
        <end position="174"/>
    </location>
</feature>
<evidence type="ECO:0008006" key="4">
    <source>
        <dbReference type="Google" id="ProtNLM"/>
    </source>
</evidence>
<feature type="transmembrane region" description="Helical" evidence="1">
    <location>
        <begin position="21"/>
        <end position="41"/>
    </location>
</feature>